<evidence type="ECO:0000313" key="14">
    <source>
        <dbReference type="EMBL" id="WBW74071.1"/>
    </source>
</evidence>
<dbReference type="GO" id="GO:0005739">
    <property type="term" value="C:mitochondrion"/>
    <property type="evidence" value="ECO:0007669"/>
    <property type="project" value="UniProtKB-SubCell"/>
</dbReference>
<keyword evidence="6" id="KW-0809">Transit peptide</keyword>
<dbReference type="EC" id="1.3.1.104" evidence="11"/>
<accession>A0AAF0AVY2</accession>
<dbReference type="PANTHER" id="PTHR43981">
    <property type="entry name" value="ENOYL-[ACYL-CARRIER-PROTEIN] REDUCTASE, MITOCHONDRIAL"/>
    <property type="match status" value="1"/>
</dbReference>
<dbReference type="KEGG" id="som:SOMG_03972"/>
<dbReference type="CDD" id="cd08290">
    <property type="entry name" value="ETR"/>
    <property type="match status" value="1"/>
</dbReference>
<dbReference type="Proteomes" id="UP001212411">
    <property type="component" value="Chromosome 2"/>
</dbReference>
<dbReference type="InterPro" id="IPR011032">
    <property type="entry name" value="GroES-like_sf"/>
</dbReference>
<dbReference type="InterPro" id="IPR051034">
    <property type="entry name" value="Mito_Enoyl-ACP_Reductase"/>
</dbReference>
<dbReference type="FunFam" id="3.40.50.720:FF:000112">
    <property type="entry name" value="Enoyl-[acyl-carrier-protein] reductase 1, mitochondrial"/>
    <property type="match status" value="1"/>
</dbReference>
<evidence type="ECO:0000313" key="15">
    <source>
        <dbReference type="Proteomes" id="UP001212411"/>
    </source>
</evidence>
<name>A0AAF0AVY2_9SCHI</name>
<dbReference type="SUPFAM" id="SSF51735">
    <property type="entry name" value="NAD(P)-binding Rossmann-fold domains"/>
    <property type="match status" value="1"/>
</dbReference>
<dbReference type="AlphaFoldDB" id="A0AAF0AVY2"/>
<keyword evidence="3" id="KW-0444">Lipid biosynthesis</keyword>
<dbReference type="Pfam" id="PF00107">
    <property type="entry name" value="ADH_zinc_N"/>
    <property type="match status" value="1"/>
</dbReference>
<dbReference type="EMBL" id="CP115612">
    <property type="protein sequence ID" value="WBW74071.1"/>
    <property type="molecule type" value="Genomic_DNA"/>
</dbReference>
<evidence type="ECO:0000256" key="4">
    <source>
        <dbReference type="ARBA" id="ARBA00022832"/>
    </source>
</evidence>
<evidence type="ECO:0000256" key="5">
    <source>
        <dbReference type="ARBA" id="ARBA00022857"/>
    </source>
</evidence>
<dbReference type="PANTHER" id="PTHR43981:SF2">
    <property type="entry name" value="ENOYL-[ACYL-CARRIER-PROTEIN] REDUCTASE, MITOCHONDRIAL"/>
    <property type="match status" value="1"/>
</dbReference>
<proteinExistence type="inferred from homology"/>
<keyword evidence="5" id="KW-0521">NADP</keyword>
<keyword evidence="4" id="KW-0276">Fatty acid metabolism</keyword>
<keyword evidence="15" id="KW-1185">Reference proteome</keyword>
<sequence length="374" mass="41446">MLAAKAFRQFSNMTSNPTQTLAKAMVFSEFGNPRDVLRTASYPLPGCSDNEVSVRYLASPINPSDINQIQGVYPSRPPFTYDVSPSKPSAVPGNEGLLEITGVGKNLEKLYTPGQWAVMASTNLGTWRTRNNLASNQLIALDKTAFPSIVEAATLTVNPCTAYCLLKKIVPMNKGDWFIQDGANSMVGIAAIQLAKHFGYNSINVIRNRPDVDQLKQKLYSMGAAVVITDEELMNRAWMKENVGKWTQGGKVKLGIDCVSGRVATEMAKYMNEGASMATYGGMSRQPLAVPVSLLIFKNLQFHGFWVTKWKSENPKEYEALVLEIQELIRDGVLRSTNTKLFDLPESADGKTFYETFLDAIDQHGKSIIQFRYD</sequence>
<feature type="domain" description="Enoyl reductase (ER)" evidence="13">
    <location>
        <begin position="32"/>
        <end position="369"/>
    </location>
</feature>
<evidence type="ECO:0000256" key="6">
    <source>
        <dbReference type="ARBA" id="ARBA00022946"/>
    </source>
</evidence>
<comment type="similarity">
    <text evidence="2">Belongs to the zinc-containing alcohol dehydrogenase family. Quinone oxidoreductase subfamily.</text>
</comment>
<keyword evidence="7" id="KW-0560">Oxidoreductase</keyword>
<dbReference type="InterPro" id="IPR020843">
    <property type="entry name" value="ER"/>
</dbReference>
<dbReference type="InterPro" id="IPR036291">
    <property type="entry name" value="NAD(P)-bd_dom_sf"/>
</dbReference>
<keyword evidence="9" id="KW-0496">Mitochondrion</keyword>
<dbReference type="RefSeq" id="XP_056038314.1">
    <property type="nucleotide sequence ID" value="XM_056182759.1"/>
</dbReference>
<dbReference type="Gene3D" id="3.40.50.720">
    <property type="entry name" value="NAD(P)-binding Rossmann-like Domain"/>
    <property type="match status" value="1"/>
</dbReference>
<dbReference type="InterPro" id="IPR013149">
    <property type="entry name" value="ADH-like_C"/>
</dbReference>
<evidence type="ECO:0000256" key="12">
    <source>
        <dbReference type="ARBA" id="ARBA00048843"/>
    </source>
</evidence>
<comment type="catalytic activity">
    <reaction evidence="12">
        <text>a 2,3-saturated acyl-[ACP] + NADP(+) = a (2E)-enoyl-[ACP] + NADPH + H(+)</text>
        <dbReference type="Rhea" id="RHEA:22564"/>
        <dbReference type="Rhea" id="RHEA-COMP:9925"/>
        <dbReference type="Rhea" id="RHEA-COMP:9926"/>
        <dbReference type="ChEBI" id="CHEBI:15378"/>
        <dbReference type="ChEBI" id="CHEBI:57783"/>
        <dbReference type="ChEBI" id="CHEBI:58349"/>
        <dbReference type="ChEBI" id="CHEBI:78784"/>
        <dbReference type="ChEBI" id="CHEBI:78785"/>
        <dbReference type="EC" id="1.3.1.104"/>
    </reaction>
</comment>
<evidence type="ECO:0000256" key="8">
    <source>
        <dbReference type="ARBA" id="ARBA00023098"/>
    </source>
</evidence>
<comment type="subcellular location">
    <subcellularLocation>
        <location evidence="1">Mitochondrion</location>
    </subcellularLocation>
</comment>
<keyword evidence="8" id="KW-0443">Lipid metabolism</keyword>
<evidence type="ECO:0000256" key="9">
    <source>
        <dbReference type="ARBA" id="ARBA00023128"/>
    </source>
</evidence>
<evidence type="ECO:0000256" key="2">
    <source>
        <dbReference type="ARBA" id="ARBA00010371"/>
    </source>
</evidence>
<dbReference type="GO" id="GO:0141148">
    <property type="term" value="F:enoyl-[acyl-carrier-protein] reductase (NADPH) activity"/>
    <property type="evidence" value="ECO:0007669"/>
    <property type="project" value="UniProtKB-EC"/>
</dbReference>
<dbReference type="Gene3D" id="3.90.180.10">
    <property type="entry name" value="Medium-chain alcohol dehydrogenases, catalytic domain"/>
    <property type="match status" value="1"/>
</dbReference>
<dbReference type="SMART" id="SM00829">
    <property type="entry name" value="PKS_ER"/>
    <property type="match status" value="1"/>
</dbReference>
<protein>
    <recommendedName>
        <fullName evidence="11">enoyl-[acyl-carrier-protein] reductase</fullName>
        <ecNumber evidence="11">1.3.1.104</ecNumber>
    </recommendedName>
</protein>
<evidence type="ECO:0000256" key="1">
    <source>
        <dbReference type="ARBA" id="ARBA00004173"/>
    </source>
</evidence>
<evidence type="ECO:0000256" key="10">
    <source>
        <dbReference type="ARBA" id="ARBA00023160"/>
    </source>
</evidence>
<evidence type="ECO:0000256" key="7">
    <source>
        <dbReference type="ARBA" id="ARBA00023002"/>
    </source>
</evidence>
<dbReference type="GeneID" id="80877448"/>
<keyword evidence="10" id="KW-0275">Fatty acid biosynthesis</keyword>
<reference evidence="14 15" key="1">
    <citation type="journal article" date="2023" name="G3 (Bethesda)">
        <title>A high-quality reference genome for the fission yeast Schizosaccharomyces osmophilus.</title>
        <authorList>
            <person name="Jia G.S."/>
            <person name="Zhang W.C."/>
            <person name="Liang Y."/>
            <person name="Liu X.H."/>
            <person name="Rhind N."/>
            <person name="Pidoux A."/>
            <person name="Brysch-Herzberg M."/>
            <person name="Du L.L."/>
        </authorList>
    </citation>
    <scope>NUCLEOTIDE SEQUENCE [LARGE SCALE GENOMIC DNA]</scope>
    <source>
        <strain evidence="14 15">CBS 15793</strain>
    </source>
</reference>
<organism evidence="14 15">
    <name type="scientific">Schizosaccharomyces osmophilus</name>
    <dbReference type="NCBI Taxonomy" id="2545709"/>
    <lineage>
        <taxon>Eukaryota</taxon>
        <taxon>Fungi</taxon>
        <taxon>Dikarya</taxon>
        <taxon>Ascomycota</taxon>
        <taxon>Taphrinomycotina</taxon>
        <taxon>Schizosaccharomycetes</taxon>
        <taxon>Schizosaccharomycetales</taxon>
        <taxon>Schizosaccharomycetaceae</taxon>
        <taxon>Schizosaccharomyces</taxon>
    </lineage>
</organism>
<evidence type="ECO:0000256" key="3">
    <source>
        <dbReference type="ARBA" id="ARBA00022516"/>
    </source>
</evidence>
<evidence type="ECO:0000259" key="13">
    <source>
        <dbReference type="SMART" id="SM00829"/>
    </source>
</evidence>
<dbReference type="SUPFAM" id="SSF50129">
    <property type="entry name" value="GroES-like"/>
    <property type="match status" value="1"/>
</dbReference>
<dbReference type="GO" id="GO:0006633">
    <property type="term" value="P:fatty acid biosynthetic process"/>
    <property type="evidence" value="ECO:0007669"/>
    <property type="project" value="UniProtKB-KW"/>
</dbReference>
<gene>
    <name evidence="14" type="primary">etr1</name>
    <name evidence="14" type="ORF">SOMG_03972</name>
</gene>
<evidence type="ECO:0000256" key="11">
    <source>
        <dbReference type="ARBA" id="ARBA00038963"/>
    </source>
</evidence>